<organism evidence="1 2">
    <name type="scientific">Leptospira yasudae</name>
    <dbReference type="NCBI Taxonomy" id="2202201"/>
    <lineage>
        <taxon>Bacteria</taxon>
        <taxon>Pseudomonadati</taxon>
        <taxon>Spirochaetota</taxon>
        <taxon>Spirochaetia</taxon>
        <taxon>Leptospirales</taxon>
        <taxon>Leptospiraceae</taxon>
        <taxon>Leptospira</taxon>
    </lineage>
</organism>
<name>A0ABX9LZJ2_9LEPT</name>
<protein>
    <recommendedName>
        <fullName evidence="3">Metal-dependent HD superfamily phosphohydrolase</fullName>
    </recommendedName>
</protein>
<sequence length="210" mass="24816">MTLKQSFIQTASRYSSDMTLVESCWNEIETCYCEPHRFYHNLSHLETLHALLSEIKILPADRDCILFTMFYHDVVYDVSKNDNEEQSALLAEKRLREIGFPEQRIASCKSQILATKGHSQSEDPDTNLFTDADLSILGQAENVYEEYYKNIRREYSIYTDDQYLLGRKKVLEYFLGLERIYKTEEFFRRFETQARKNLSGELNEIKKSVR</sequence>
<dbReference type="EMBL" id="QHCR01000008">
    <property type="protein sequence ID" value="RHX78369.1"/>
    <property type="molecule type" value="Genomic_DNA"/>
</dbReference>
<dbReference type="InterPro" id="IPR009218">
    <property type="entry name" value="HD_phosphohydro"/>
</dbReference>
<evidence type="ECO:0000313" key="2">
    <source>
        <dbReference type="Proteomes" id="UP000285569"/>
    </source>
</evidence>
<reference evidence="2" key="1">
    <citation type="submission" date="2018-05" db="EMBL/GenBank/DDBJ databases">
        <title>Leptospira yasudae sp. nov. and Leptospira stimsonii sp. nov., two pathogenic species of the genus Leptospira isolated from environmental sources.</title>
        <authorList>
            <person name="Casanovas-Massana A."/>
            <person name="Hamond C."/>
            <person name="Santos L.A."/>
            <person name="Hacker K.P."/>
            <person name="Balassiano I."/>
            <person name="Medeiros M.A."/>
            <person name="Reis M.G."/>
            <person name="Ko A.I."/>
            <person name="Wunder E.A."/>
        </authorList>
    </citation>
    <scope>NUCLEOTIDE SEQUENCE [LARGE SCALE GENOMIC DNA]</scope>
    <source>
        <strain evidence="2">B21</strain>
    </source>
</reference>
<accession>A0ABX9LZJ2</accession>
<evidence type="ECO:0000313" key="1">
    <source>
        <dbReference type="EMBL" id="RHX78369.1"/>
    </source>
</evidence>
<dbReference type="PANTHER" id="PTHR21174">
    <property type="match status" value="1"/>
</dbReference>
<gene>
    <name evidence="1" type="ORF">DLM77_18110</name>
</gene>
<evidence type="ECO:0008006" key="3">
    <source>
        <dbReference type="Google" id="ProtNLM"/>
    </source>
</evidence>
<reference evidence="1 2" key="2">
    <citation type="journal article" date="2020" name="Int. J. Syst. Evol. Microbiol.">
        <title>Leptospira yasudae sp. nov. and Leptospira stimsonii sp. nov., two new species of the pathogenic group isolated from environmental sources.</title>
        <authorList>
            <person name="Casanovas-Massana A."/>
            <person name="Hamond C."/>
            <person name="Santos L.A."/>
            <person name="de Oliveira D."/>
            <person name="Hacker K.P."/>
            <person name="Balassiano I."/>
            <person name="Costa F."/>
            <person name="Medeiros M.A."/>
            <person name="Reis M.G."/>
            <person name="Ko A.I."/>
            <person name="Wunder E.A."/>
        </authorList>
    </citation>
    <scope>NUCLEOTIDE SEQUENCE [LARGE SCALE GENOMIC DNA]</scope>
    <source>
        <strain evidence="1 2">B21</strain>
    </source>
</reference>
<proteinExistence type="predicted"/>
<dbReference type="RefSeq" id="WP_118957458.1">
    <property type="nucleotide sequence ID" value="NZ_QHCR01000008.1"/>
</dbReference>
<dbReference type="SUPFAM" id="SSF109604">
    <property type="entry name" value="HD-domain/PDEase-like"/>
    <property type="match status" value="1"/>
</dbReference>
<dbReference type="PANTHER" id="PTHR21174:SF0">
    <property type="entry name" value="HD PHOSPHOHYDROLASE FAMILY PROTEIN-RELATED"/>
    <property type="match status" value="1"/>
</dbReference>
<comment type="caution">
    <text evidence="1">The sequence shown here is derived from an EMBL/GenBank/DDBJ whole genome shotgun (WGS) entry which is preliminary data.</text>
</comment>
<dbReference type="Proteomes" id="UP000285569">
    <property type="component" value="Unassembled WGS sequence"/>
</dbReference>
<keyword evidence="2" id="KW-1185">Reference proteome</keyword>
<dbReference type="Gene3D" id="1.10.3210.10">
    <property type="entry name" value="Hypothetical protein af1432"/>
    <property type="match status" value="1"/>
</dbReference>
<dbReference type="PIRSF" id="PIRSF035170">
    <property type="entry name" value="HD_phosphohydro"/>
    <property type="match status" value="1"/>
</dbReference>